<evidence type="ECO:0000313" key="4">
    <source>
        <dbReference type="EMBL" id="WOF22410.1"/>
    </source>
</evidence>
<feature type="region of interest" description="Disordered" evidence="1">
    <location>
        <begin position="629"/>
        <end position="674"/>
    </location>
</feature>
<dbReference type="SUPFAM" id="SSF50494">
    <property type="entry name" value="Trypsin-like serine proteases"/>
    <property type="match status" value="1"/>
</dbReference>
<sequence>MKSSTKRGVRLGALGVASALAFGGVVATSASAEEGAVAPTEGAAFDQLALQFFQDESVTGVLKNGDGGVIVQQLADADSTSALVEATASAAALADGYTNVHIVTVSEDELAKPTATTDVVGGAGIALLDAAGAGGFCSVGFPAWTPDGEPAILTAGHCTGDGQYGSVYLTDPQGDPAGGGADDNSTVELTYELGTVGFNQFGGAGNTAGTPEDAIDIAAVDVTNDELTLVPALSDWTNLDDLSASLASDITAVGTAEIGETIQRSGRTTGYSSGVVDTDQVNPYVEYEGYIEVDGRLVKGFAAATQVIPGDSGGTILQGSTAVGVVSATFQLDGVEHLWGADLQTGLAATNGYTVALALEDPAITSLESGANIAWNAEISGTGPAGATLEYAFLPQGADASFEDAAETAIADDGTWTLTGPATPGDYTVYVRAASGFDTSATASVDVQVFPTAPAITTPTNGQAFDEPVTSIAGEAAANAEVTLSGDVNAKVTADADGNWSYDADIHEAGSYTVSAQQTINGKTSDETTVEFSVGQAVTPDPTIINPVDGGSYVEGSVPAKFVGEGLNGATVELRVDDQLVGSATVEANVWEIAVDQLGVGEHTVAARQIVDGVASNDVVVSITVTAVAEEPQQPEEPNEAPEQTPAPQEPQQPGDPQDPQGEDPLAPTGAEFNGTAPLAIGFGLVVVAGGVLLLARVRQLKSQR</sequence>
<dbReference type="RefSeq" id="WP_317138881.1">
    <property type="nucleotide sequence ID" value="NZ_CP118157.1"/>
</dbReference>
<evidence type="ECO:0000256" key="3">
    <source>
        <dbReference type="SAM" id="SignalP"/>
    </source>
</evidence>
<gene>
    <name evidence="4" type="ORF">N8K70_13580</name>
</gene>
<keyword evidence="3" id="KW-0732">Signal</keyword>
<dbReference type="InterPro" id="IPR013783">
    <property type="entry name" value="Ig-like_fold"/>
</dbReference>
<dbReference type="GO" id="GO:0005975">
    <property type="term" value="P:carbohydrate metabolic process"/>
    <property type="evidence" value="ECO:0007669"/>
    <property type="project" value="UniProtKB-ARBA"/>
</dbReference>
<feature type="compositionally biased region" description="Low complexity" evidence="1">
    <location>
        <begin position="641"/>
        <end position="665"/>
    </location>
</feature>
<dbReference type="AlphaFoldDB" id="A0AA97I6F8"/>
<name>A0AA97I6F8_9MICO</name>
<dbReference type="InterPro" id="IPR009003">
    <property type="entry name" value="Peptidase_S1_PA"/>
</dbReference>
<accession>A0AA97I6F8</accession>
<evidence type="ECO:0000256" key="2">
    <source>
        <dbReference type="SAM" id="Phobius"/>
    </source>
</evidence>
<dbReference type="Proteomes" id="UP001305498">
    <property type="component" value="Chromosome"/>
</dbReference>
<feature type="chain" id="PRO_5041665564" evidence="3">
    <location>
        <begin position="33"/>
        <end position="705"/>
    </location>
</feature>
<keyword evidence="5" id="KW-1185">Reference proteome</keyword>
<keyword evidence="2" id="KW-0472">Membrane</keyword>
<evidence type="ECO:0000313" key="5">
    <source>
        <dbReference type="Proteomes" id="UP001305498"/>
    </source>
</evidence>
<evidence type="ECO:0000256" key="1">
    <source>
        <dbReference type="SAM" id="MobiDB-lite"/>
    </source>
</evidence>
<dbReference type="Gene3D" id="2.60.40.10">
    <property type="entry name" value="Immunoglobulins"/>
    <property type="match status" value="1"/>
</dbReference>
<dbReference type="KEGG" id="mbet:N8K70_13580"/>
<keyword evidence="2" id="KW-0812">Transmembrane</keyword>
<dbReference type="InterPro" id="IPR043504">
    <property type="entry name" value="Peptidase_S1_PA_chymotrypsin"/>
</dbReference>
<dbReference type="CDD" id="cd21112">
    <property type="entry name" value="alphaLP-like"/>
    <property type="match status" value="1"/>
</dbReference>
<feature type="signal peptide" evidence="3">
    <location>
        <begin position="1"/>
        <end position="32"/>
    </location>
</feature>
<protein>
    <submittedName>
        <fullName evidence="4">S1 family peptidase</fullName>
    </submittedName>
</protein>
<feature type="transmembrane region" description="Helical" evidence="2">
    <location>
        <begin position="677"/>
        <end position="696"/>
    </location>
</feature>
<proteinExistence type="predicted"/>
<keyword evidence="2" id="KW-1133">Transmembrane helix</keyword>
<reference evidence="4 5" key="1">
    <citation type="submission" date="2023-02" db="EMBL/GenBank/DDBJ databases">
        <title>Microbacterium betulae sp. nov., isolated from birch wood.</title>
        <authorList>
            <person name="Pasciak M."/>
            <person name="Pawlik K.J."/>
            <person name="Martynowski D."/>
            <person name="Laczmanski L."/>
            <person name="Ciekot J."/>
            <person name="Szponar B."/>
            <person name="Wojcik-Fatla A."/>
            <person name="Mackiewicz B."/>
            <person name="Farian E."/>
            <person name="Cholewa G."/>
            <person name="Cholewa A."/>
            <person name="Dutkiewicz J."/>
        </authorList>
    </citation>
    <scope>NUCLEOTIDE SEQUENCE [LARGE SCALE GENOMIC DNA]</scope>
    <source>
        <strain evidence="4 5">AB</strain>
    </source>
</reference>
<dbReference type="EMBL" id="CP118157">
    <property type="protein sequence ID" value="WOF22410.1"/>
    <property type="molecule type" value="Genomic_DNA"/>
</dbReference>
<organism evidence="4 5">
    <name type="scientific">Microbacterium betulae</name>
    <dbReference type="NCBI Taxonomy" id="2981139"/>
    <lineage>
        <taxon>Bacteria</taxon>
        <taxon>Bacillati</taxon>
        <taxon>Actinomycetota</taxon>
        <taxon>Actinomycetes</taxon>
        <taxon>Micrococcales</taxon>
        <taxon>Microbacteriaceae</taxon>
        <taxon>Microbacterium</taxon>
    </lineage>
</organism>
<dbReference type="Gene3D" id="2.40.10.10">
    <property type="entry name" value="Trypsin-like serine proteases"/>
    <property type="match status" value="2"/>
</dbReference>